<feature type="chain" id="PRO_5047122751" evidence="2">
    <location>
        <begin position="26"/>
        <end position="564"/>
    </location>
</feature>
<dbReference type="PANTHER" id="PTHR43135">
    <property type="entry name" value="ALPHA-D-RIBOSE 1-METHYLPHOSPHONATE 5-TRIPHOSPHATE DIPHOSPHATASE"/>
    <property type="match status" value="1"/>
</dbReference>
<dbReference type="Pfam" id="PF01979">
    <property type="entry name" value="Amidohydro_1"/>
    <property type="match status" value="1"/>
</dbReference>
<keyword evidence="5" id="KW-1185">Reference proteome</keyword>
<organism evidence="4 5">
    <name type="scientific">Algoriphagus jejuensis</name>
    <dbReference type="NCBI Taxonomy" id="419934"/>
    <lineage>
        <taxon>Bacteria</taxon>
        <taxon>Pseudomonadati</taxon>
        <taxon>Bacteroidota</taxon>
        <taxon>Cytophagia</taxon>
        <taxon>Cytophagales</taxon>
        <taxon>Cyclobacteriaceae</taxon>
        <taxon>Algoriphagus</taxon>
    </lineage>
</organism>
<keyword evidence="2" id="KW-0732">Signal</keyword>
<comment type="caution">
    <text evidence="4">The sequence shown here is derived from an EMBL/GenBank/DDBJ whole genome shotgun (WGS) entry which is preliminary data.</text>
</comment>
<dbReference type="PANTHER" id="PTHR43135:SF3">
    <property type="entry name" value="ALPHA-D-RIBOSE 1-METHYLPHOSPHONATE 5-TRIPHOSPHATE DIPHOSPHATASE"/>
    <property type="match status" value="1"/>
</dbReference>
<name>A0ABP3Y693_9BACT</name>
<dbReference type="InterPro" id="IPR011059">
    <property type="entry name" value="Metal-dep_hydrolase_composite"/>
</dbReference>
<dbReference type="InterPro" id="IPR051781">
    <property type="entry name" value="Metallo-dep_Hydrolase"/>
</dbReference>
<dbReference type="EMBL" id="BAAAFI010000001">
    <property type="protein sequence ID" value="GAA0877069.1"/>
    <property type="molecule type" value="Genomic_DNA"/>
</dbReference>
<proteinExistence type="predicted"/>
<dbReference type="InterPro" id="IPR006680">
    <property type="entry name" value="Amidohydro-rel"/>
</dbReference>
<evidence type="ECO:0000313" key="5">
    <source>
        <dbReference type="Proteomes" id="UP001500469"/>
    </source>
</evidence>
<protein>
    <submittedName>
        <fullName evidence="4">Amidohydrolase family protein</fullName>
    </submittedName>
</protein>
<accession>A0ABP3Y693</accession>
<dbReference type="InterPro" id="IPR032466">
    <property type="entry name" value="Metal_Hydrolase"/>
</dbReference>
<dbReference type="SUPFAM" id="SSF51556">
    <property type="entry name" value="Metallo-dependent hydrolases"/>
    <property type="match status" value="1"/>
</dbReference>
<feature type="region of interest" description="Disordered" evidence="1">
    <location>
        <begin position="465"/>
        <end position="495"/>
    </location>
</feature>
<evidence type="ECO:0000256" key="1">
    <source>
        <dbReference type="SAM" id="MobiDB-lite"/>
    </source>
</evidence>
<reference evidence="5" key="1">
    <citation type="journal article" date="2019" name="Int. J. Syst. Evol. Microbiol.">
        <title>The Global Catalogue of Microorganisms (GCM) 10K type strain sequencing project: providing services to taxonomists for standard genome sequencing and annotation.</title>
        <authorList>
            <consortium name="The Broad Institute Genomics Platform"/>
            <consortium name="The Broad Institute Genome Sequencing Center for Infectious Disease"/>
            <person name="Wu L."/>
            <person name="Ma J."/>
        </authorList>
    </citation>
    <scope>NUCLEOTIDE SEQUENCE [LARGE SCALE GENOMIC DNA]</scope>
    <source>
        <strain evidence="5">JCM 16112</strain>
    </source>
</reference>
<dbReference type="SUPFAM" id="SSF51338">
    <property type="entry name" value="Composite domain of metallo-dependent hydrolases"/>
    <property type="match status" value="1"/>
</dbReference>
<dbReference type="RefSeq" id="WP_343847759.1">
    <property type="nucleotide sequence ID" value="NZ_BAAAFI010000001.1"/>
</dbReference>
<dbReference type="Gene3D" id="2.30.40.10">
    <property type="entry name" value="Urease, subunit C, domain 1"/>
    <property type="match status" value="1"/>
</dbReference>
<sequence length="564" mass="59729">MKRQFLKAGMAGLLMTGILAQTAWAQSDPTGKRRVTETYAITNATIFASPGQQATKGSVLFRDGVILGIGANVQLPKEAQLIPGDSLYVYPGFIDGAGLTGITKPKDLERPKDFVSSAPSDEIAGITPWRSASDQFSISGNQVDDWRKAGFTISQVLPDGGMIPGKASIMVLGNDRSVNVLLENTALAANFKGSRGMYPATAVGVMAKFRDVYQNTTLALDHSKLYASTAGVSRPEMTPTQTGMAAVVQKQIPVIFTVESDLEARRAISLQKELGFKLILTGLENYETVVDLLKSTGVPVLIKLQVPDDKAIKSQKADSASVATKAQYDRVKEAYEKALAQASLLEKAGISFGFSTADTKPGDALKAVQAMIKNGLSEKAALAALTTNPAQILGISRVAGTIEKGKMANFVISTDSIFKESAQIKHVVADGYVFDYEIKKKTAKENGKSDNGAVKVDGVWEYTSETPAGSSGGEITITKEGDDYSGTISYDDPSGGGKISTPIKNVSLNGKTLTFEFEVNAGGNTLTVTISGEISGKEMDGTMSVAQFGSFPMSAKLTTPSLTF</sequence>
<dbReference type="Gene3D" id="3.20.20.140">
    <property type="entry name" value="Metal-dependent hydrolases"/>
    <property type="match status" value="1"/>
</dbReference>
<feature type="signal peptide" evidence="2">
    <location>
        <begin position="1"/>
        <end position="25"/>
    </location>
</feature>
<feature type="domain" description="Amidohydrolase-related" evidence="3">
    <location>
        <begin position="283"/>
        <end position="431"/>
    </location>
</feature>
<evidence type="ECO:0000313" key="4">
    <source>
        <dbReference type="EMBL" id="GAA0877069.1"/>
    </source>
</evidence>
<dbReference type="Proteomes" id="UP001500469">
    <property type="component" value="Unassembled WGS sequence"/>
</dbReference>
<evidence type="ECO:0000256" key="2">
    <source>
        <dbReference type="SAM" id="SignalP"/>
    </source>
</evidence>
<gene>
    <name evidence="4" type="ORF">GCM10009119_00370</name>
</gene>
<evidence type="ECO:0000259" key="3">
    <source>
        <dbReference type="Pfam" id="PF01979"/>
    </source>
</evidence>